<sequence>MTTTSDSSNCENQPCSFPLSSQGDSLNNDNPINLSNIIHWINSFKFTRPKKTIVRDFSDATMVAEIIKYYWPKLIDLHNYVPASSLTNKISNWDTLNRKVLKKMKLPLSKETIEKLSMADPNTIFQFLKSLKLVVDELEHEKQLRLEKNQNCPLYIIINDEMIQVTETDCCTKEYLSKEVVALINKLKHKIDDMEHKIDHISSLICVKDRRIKDLQSQLNQLKKDNTS</sequence>
<reference evidence="2 3" key="1">
    <citation type="submission" date="2019-08" db="EMBL/GenBank/DDBJ databases">
        <title>The genome of the soybean aphid Biotype 1, its phylome, world population structure and adaptation to the North American continent.</title>
        <authorList>
            <person name="Giordano R."/>
            <person name="Donthu R.K."/>
            <person name="Hernandez A.G."/>
            <person name="Wright C.L."/>
            <person name="Zimin A.V."/>
        </authorList>
    </citation>
    <scope>NUCLEOTIDE SEQUENCE [LARGE SCALE GENOMIC DNA]</scope>
    <source>
        <tissue evidence="2">Whole aphids</tissue>
    </source>
</reference>
<gene>
    <name evidence="2" type="ORF">AGLY_001581</name>
</gene>
<proteinExistence type="predicted"/>
<comment type="caution">
    <text evidence="2">The sequence shown here is derived from an EMBL/GenBank/DDBJ whole genome shotgun (WGS) entry which is preliminary data.</text>
</comment>
<dbReference type="SUPFAM" id="SSF47576">
    <property type="entry name" value="Calponin-homology domain, CH-domain"/>
    <property type="match status" value="1"/>
</dbReference>
<dbReference type="GO" id="GO:0008017">
    <property type="term" value="F:microtubule binding"/>
    <property type="evidence" value="ECO:0007669"/>
    <property type="project" value="TreeGrafter"/>
</dbReference>
<dbReference type="InterPro" id="IPR036872">
    <property type="entry name" value="CH_dom_sf"/>
</dbReference>
<dbReference type="PROSITE" id="PS50021">
    <property type="entry name" value="CH"/>
    <property type="match status" value="1"/>
</dbReference>
<evidence type="ECO:0000313" key="2">
    <source>
        <dbReference type="EMBL" id="KAE9544402.1"/>
    </source>
</evidence>
<dbReference type="Gene3D" id="1.10.418.10">
    <property type="entry name" value="Calponin-like domain"/>
    <property type="match status" value="1"/>
</dbReference>
<dbReference type="Pfam" id="PF06294">
    <property type="entry name" value="CH_2"/>
    <property type="match status" value="1"/>
</dbReference>
<dbReference type="InterPro" id="IPR001715">
    <property type="entry name" value="CH_dom"/>
</dbReference>
<dbReference type="PANTHER" id="PTHR12509:SF9">
    <property type="entry name" value="SPERM FLAGELLAR PROTEIN 1 ISOFORM X1"/>
    <property type="match status" value="1"/>
</dbReference>
<dbReference type="InterPro" id="IPR052111">
    <property type="entry name" value="Spermatogenesis_Ciliary_MAP"/>
</dbReference>
<dbReference type="FunFam" id="1.10.418.10:FF:000059">
    <property type="entry name" value="RIKEN cDNA 6430531B16 gene"/>
    <property type="match status" value="1"/>
</dbReference>
<dbReference type="Proteomes" id="UP000475862">
    <property type="component" value="Unassembled WGS sequence"/>
</dbReference>
<keyword evidence="3" id="KW-1185">Reference proteome</keyword>
<dbReference type="GO" id="GO:0051493">
    <property type="term" value="P:regulation of cytoskeleton organization"/>
    <property type="evidence" value="ECO:0007669"/>
    <property type="project" value="TreeGrafter"/>
</dbReference>
<evidence type="ECO:0000313" key="3">
    <source>
        <dbReference type="Proteomes" id="UP000475862"/>
    </source>
</evidence>
<protein>
    <recommendedName>
        <fullName evidence="1">Calponin-homology (CH) domain-containing protein</fullName>
    </recommendedName>
</protein>
<dbReference type="InterPro" id="IPR010441">
    <property type="entry name" value="CH_2"/>
</dbReference>
<evidence type="ECO:0000259" key="1">
    <source>
        <dbReference type="PROSITE" id="PS50021"/>
    </source>
</evidence>
<dbReference type="AlphaFoldDB" id="A0A6G0U7Z2"/>
<dbReference type="GO" id="GO:0005930">
    <property type="term" value="C:axoneme"/>
    <property type="evidence" value="ECO:0007669"/>
    <property type="project" value="TreeGrafter"/>
</dbReference>
<organism evidence="2 3">
    <name type="scientific">Aphis glycines</name>
    <name type="common">Soybean aphid</name>
    <dbReference type="NCBI Taxonomy" id="307491"/>
    <lineage>
        <taxon>Eukaryota</taxon>
        <taxon>Metazoa</taxon>
        <taxon>Ecdysozoa</taxon>
        <taxon>Arthropoda</taxon>
        <taxon>Hexapoda</taxon>
        <taxon>Insecta</taxon>
        <taxon>Pterygota</taxon>
        <taxon>Neoptera</taxon>
        <taxon>Paraneoptera</taxon>
        <taxon>Hemiptera</taxon>
        <taxon>Sternorrhyncha</taxon>
        <taxon>Aphidomorpha</taxon>
        <taxon>Aphidoidea</taxon>
        <taxon>Aphididae</taxon>
        <taxon>Aphidini</taxon>
        <taxon>Aphis</taxon>
        <taxon>Aphis</taxon>
    </lineage>
</organism>
<accession>A0A6G0U7Z2</accession>
<name>A0A6G0U7Z2_APHGL</name>
<feature type="domain" description="Calponin-homology (CH)" evidence="1">
    <location>
        <begin position="31"/>
        <end position="136"/>
    </location>
</feature>
<dbReference type="OrthoDB" id="193300at2759"/>
<dbReference type="PANTHER" id="PTHR12509">
    <property type="entry name" value="SPERMATOGENESIS-ASSOCIATED 4-RELATED"/>
    <property type="match status" value="1"/>
</dbReference>
<dbReference type="EMBL" id="VYZN01000002">
    <property type="protein sequence ID" value="KAE9544402.1"/>
    <property type="molecule type" value="Genomic_DNA"/>
</dbReference>